<keyword evidence="6 7" id="KW-0234">DNA repair</keyword>
<feature type="domain" description="DNA mismatch repair MutH/Type II restriction enzyme Sau3AI" evidence="8">
    <location>
        <begin position="57"/>
        <end position="155"/>
    </location>
</feature>
<evidence type="ECO:0000259" key="8">
    <source>
        <dbReference type="SMART" id="SM00927"/>
    </source>
</evidence>
<evidence type="ECO:0000256" key="6">
    <source>
        <dbReference type="ARBA" id="ARBA00023204"/>
    </source>
</evidence>
<dbReference type="GO" id="GO:0006298">
    <property type="term" value="P:mismatch repair"/>
    <property type="evidence" value="ECO:0007669"/>
    <property type="project" value="UniProtKB-UniRule"/>
</dbReference>
<sequence length="243" mass="27939">MIKKFPISPENEEKLLNNAKNLAGYTIKELANNINISMPNNLKCNKGWIGKLLEYYLGASGGNTAKQDFAHIGIELKTIPINYYGKPLETTFICVVPLINNIGITWISSYLRYKLSRILWIPIEGEQRIPLAKRRIASPILWSPSKIQEQWLKQDWEELMDMIVLGNIEDITSRHGQFLQIRPKAANSKSLTKGIGRKGQQIMTLPRGFYLKKNFTDIIISHHFNLCSNNQYLKKINSYFDII</sequence>
<evidence type="ECO:0000256" key="3">
    <source>
        <dbReference type="ARBA" id="ARBA00022759"/>
    </source>
</evidence>
<dbReference type="Proteomes" id="UP000069926">
    <property type="component" value="Chromosome"/>
</dbReference>
<dbReference type="InterPro" id="IPR011337">
    <property type="entry name" value="DNA_rep_MutH/RE_typeII_Sau3AI"/>
</dbReference>
<evidence type="ECO:0000256" key="1">
    <source>
        <dbReference type="ARBA" id="ARBA00022490"/>
    </source>
</evidence>
<evidence type="ECO:0000256" key="2">
    <source>
        <dbReference type="ARBA" id="ARBA00022722"/>
    </source>
</evidence>
<organism evidence="9 10">
    <name type="scientific">Candidatus Arsenophonus lipoptenae</name>
    <dbReference type="NCBI Taxonomy" id="634113"/>
    <lineage>
        <taxon>Bacteria</taxon>
        <taxon>Pseudomonadati</taxon>
        <taxon>Pseudomonadota</taxon>
        <taxon>Gammaproteobacteria</taxon>
        <taxon>Enterobacterales</taxon>
        <taxon>Morganellaceae</taxon>
        <taxon>Arsenophonus</taxon>
    </lineage>
</organism>
<keyword evidence="4 7" id="KW-0227">DNA damage</keyword>
<reference evidence="9 10" key="1">
    <citation type="submission" date="2016-01" db="EMBL/GenBank/DDBJ databases">
        <title>Genome sequence of Ca. Arsenophonus lipopteni, the exclusive symbiont of a blood sucking fly Lipoptena cervi (Diptera: Hippoboscidae).</title>
        <authorList>
            <person name="Novakova E."/>
            <person name="Hypsa V."/>
            <person name="Nguyen P."/>
            <person name="Husnik F."/>
            <person name="Darby A.C."/>
        </authorList>
    </citation>
    <scope>NUCLEOTIDE SEQUENCE [LARGE SCALE GENOMIC DNA]</scope>
    <source>
        <strain evidence="9 10">CB</strain>
    </source>
</reference>
<keyword evidence="3 7" id="KW-0255">Endonuclease</keyword>
<dbReference type="STRING" id="634113.AUT07_00312"/>
<dbReference type="NCBIfam" id="NF003458">
    <property type="entry name" value="PRK05070.1"/>
    <property type="match status" value="1"/>
</dbReference>
<dbReference type="SMART" id="SM00927">
    <property type="entry name" value="MutH"/>
    <property type="match status" value="1"/>
</dbReference>
<dbReference type="EMBL" id="CP013920">
    <property type="protein sequence ID" value="AMA64894.1"/>
    <property type="molecule type" value="Genomic_DNA"/>
</dbReference>
<evidence type="ECO:0000256" key="4">
    <source>
        <dbReference type="ARBA" id="ARBA00022763"/>
    </source>
</evidence>
<keyword evidence="10" id="KW-1185">Reference proteome</keyword>
<dbReference type="OrthoDB" id="5634909at2"/>
<dbReference type="CDD" id="cd00583">
    <property type="entry name" value="MutH-like"/>
    <property type="match status" value="1"/>
</dbReference>
<dbReference type="HAMAP" id="MF_00759">
    <property type="entry name" value="MutH"/>
    <property type="match status" value="1"/>
</dbReference>
<name>A0A0X9W302_9GAMM</name>
<dbReference type="InterPro" id="IPR004230">
    <property type="entry name" value="DNA_mismatch_repair_MutH"/>
</dbReference>
<comment type="function">
    <text evidence="7">Sequence-specific endonuclease that cleaves unmethylated GATC sequences. It is involved in DNA mismatch repair.</text>
</comment>
<dbReference type="GO" id="GO:0006304">
    <property type="term" value="P:DNA modification"/>
    <property type="evidence" value="ECO:0007669"/>
    <property type="project" value="InterPro"/>
</dbReference>
<dbReference type="AlphaFoldDB" id="A0A0X9W302"/>
<dbReference type="GO" id="GO:0005737">
    <property type="term" value="C:cytoplasm"/>
    <property type="evidence" value="ECO:0007669"/>
    <property type="project" value="UniProtKB-SubCell"/>
</dbReference>
<proteinExistence type="inferred from homology"/>
<dbReference type="GO" id="GO:0016787">
    <property type="term" value="F:hydrolase activity"/>
    <property type="evidence" value="ECO:0007669"/>
    <property type="project" value="UniProtKB-KW"/>
</dbReference>
<accession>A0A0X9W302</accession>
<evidence type="ECO:0000313" key="10">
    <source>
        <dbReference type="Proteomes" id="UP000069926"/>
    </source>
</evidence>
<dbReference type="InterPro" id="IPR011335">
    <property type="entry name" value="Restrct_endonuc-II-like"/>
</dbReference>
<comment type="similarity">
    <text evidence="7">Belongs to the MutH family.</text>
</comment>
<dbReference type="KEGG" id="asy:AUT07_00312"/>
<dbReference type="GO" id="GO:0003677">
    <property type="term" value="F:DNA binding"/>
    <property type="evidence" value="ECO:0007669"/>
    <property type="project" value="InterPro"/>
</dbReference>
<dbReference type="Gene3D" id="3.40.600.10">
    <property type="entry name" value="DNA mismatch repair MutH/Restriction endonuclease, type II"/>
    <property type="match status" value="1"/>
</dbReference>
<keyword evidence="5 7" id="KW-0378">Hydrolase</keyword>
<evidence type="ECO:0000256" key="7">
    <source>
        <dbReference type="HAMAP-Rule" id="MF_00759"/>
    </source>
</evidence>
<dbReference type="SUPFAM" id="SSF52980">
    <property type="entry name" value="Restriction endonuclease-like"/>
    <property type="match status" value="1"/>
</dbReference>
<dbReference type="InterPro" id="IPR037057">
    <property type="entry name" value="DNA_rep_MutH/T2_RE_sf"/>
</dbReference>
<protein>
    <recommendedName>
        <fullName evidence="7">DNA mismatch repair protein MutH</fullName>
    </recommendedName>
    <alternativeName>
        <fullName evidence="7">Methyl-directed mismatch repair protein</fullName>
    </alternativeName>
</protein>
<dbReference type="RefSeq" id="WP_066283286.1">
    <property type="nucleotide sequence ID" value="NZ_CP013920.1"/>
</dbReference>
<dbReference type="GO" id="GO:0004519">
    <property type="term" value="F:endonuclease activity"/>
    <property type="evidence" value="ECO:0007669"/>
    <property type="project" value="UniProtKB-UniRule"/>
</dbReference>
<comment type="subcellular location">
    <subcellularLocation>
        <location evidence="7">Cytoplasm</location>
    </subcellularLocation>
</comment>
<dbReference type="Pfam" id="PF02976">
    <property type="entry name" value="MutH"/>
    <property type="match status" value="1"/>
</dbReference>
<keyword evidence="2 7" id="KW-0540">Nuclease</keyword>
<gene>
    <name evidence="7 9" type="primary">mutH</name>
    <name evidence="9" type="ORF">AUT07_00312</name>
</gene>
<evidence type="ECO:0000313" key="9">
    <source>
        <dbReference type="EMBL" id="AMA64894.1"/>
    </source>
</evidence>
<evidence type="ECO:0000256" key="5">
    <source>
        <dbReference type="ARBA" id="ARBA00022801"/>
    </source>
</evidence>
<dbReference type="NCBIfam" id="TIGR02248">
    <property type="entry name" value="mutH_TIGR"/>
    <property type="match status" value="1"/>
</dbReference>
<dbReference type="PATRIC" id="fig|634113.3.peg.303"/>
<keyword evidence="1 7" id="KW-0963">Cytoplasm</keyword>